<feature type="transmembrane region" description="Helical" evidence="8">
    <location>
        <begin position="330"/>
        <end position="351"/>
    </location>
</feature>
<keyword evidence="6 8" id="KW-0472">Membrane</keyword>
<dbReference type="PANTHER" id="PTHR23206">
    <property type="entry name" value="MASK PROTEIN"/>
    <property type="match status" value="1"/>
</dbReference>
<dbReference type="PANTHER" id="PTHR23206:SF7">
    <property type="entry name" value="PROTEIN KINASE DOMAIN-CONTAINING PROTEIN"/>
    <property type="match status" value="1"/>
</dbReference>
<protein>
    <submittedName>
        <fullName evidence="11">Threonine--tRNA ligase, cytoplasmic</fullName>
    </submittedName>
</protein>
<keyword evidence="2 8" id="KW-0812">Transmembrane</keyword>
<dbReference type="PRINTS" id="PR01047">
    <property type="entry name" value="TRNASYNTHTHR"/>
</dbReference>
<comment type="caution">
    <text evidence="11">The sequence shown here is derived from an EMBL/GenBank/DDBJ whole genome shotgun (WGS) entry which is preliminary data.</text>
</comment>
<feature type="transmembrane region" description="Helical" evidence="8">
    <location>
        <begin position="286"/>
        <end position="310"/>
    </location>
</feature>
<accession>A0A1Q9CLW3</accession>
<feature type="transmembrane region" description="Helical" evidence="8">
    <location>
        <begin position="430"/>
        <end position="450"/>
    </location>
</feature>
<evidence type="ECO:0000256" key="6">
    <source>
        <dbReference type="ARBA" id="ARBA00023136"/>
    </source>
</evidence>
<dbReference type="Pfam" id="PF01490">
    <property type="entry name" value="Aa_trans"/>
    <property type="match status" value="1"/>
</dbReference>
<dbReference type="SUPFAM" id="SSF48403">
    <property type="entry name" value="Ankyrin repeat"/>
    <property type="match status" value="1"/>
</dbReference>
<dbReference type="PROSITE" id="PS50088">
    <property type="entry name" value="ANK_REPEAT"/>
    <property type="match status" value="5"/>
</dbReference>
<feature type="transmembrane region" description="Helical" evidence="8">
    <location>
        <begin position="71"/>
        <end position="92"/>
    </location>
</feature>
<dbReference type="SMART" id="SM00248">
    <property type="entry name" value="ANK"/>
    <property type="match status" value="7"/>
</dbReference>
<keyword evidence="11" id="KW-0436">Ligase</keyword>
<keyword evidence="4 8" id="KW-1133">Transmembrane helix</keyword>
<dbReference type="Pfam" id="PF03129">
    <property type="entry name" value="HGTP_anticodon"/>
    <property type="match status" value="1"/>
</dbReference>
<gene>
    <name evidence="11" type="primary">THS1</name>
    <name evidence="11" type="ORF">AK812_SmicGene35283</name>
</gene>
<feature type="domain" description="Anticodon-binding" evidence="10">
    <location>
        <begin position="496"/>
        <end position="566"/>
    </location>
</feature>
<dbReference type="InterPro" id="IPR004154">
    <property type="entry name" value="Anticodon-bd"/>
</dbReference>
<feature type="transmembrane region" description="Helical" evidence="8">
    <location>
        <begin position="48"/>
        <end position="65"/>
    </location>
</feature>
<dbReference type="CDD" id="cd17039">
    <property type="entry name" value="Ubl_ubiquitin_like"/>
    <property type="match status" value="1"/>
</dbReference>
<dbReference type="InterPro" id="IPR002110">
    <property type="entry name" value="Ankyrin_rpt"/>
</dbReference>
<dbReference type="Gene3D" id="3.30.930.10">
    <property type="entry name" value="Bira Bifunctional Protein, Domain 2"/>
    <property type="match status" value="1"/>
</dbReference>
<dbReference type="Pfam" id="PF12796">
    <property type="entry name" value="Ank_2"/>
    <property type="match status" value="2"/>
</dbReference>
<evidence type="ECO:0000259" key="10">
    <source>
        <dbReference type="Pfam" id="PF03129"/>
    </source>
</evidence>
<feature type="transmembrane region" description="Helical" evidence="8">
    <location>
        <begin position="245"/>
        <end position="265"/>
    </location>
</feature>
<dbReference type="PROSITE" id="PS50297">
    <property type="entry name" value="ANK_REP_REGION"/>
    <property type="match status" value="5"/>
</dbReference>
<evidence type="ECO:0000256" key="5">
    <source>
        <dbReference type="ARBA" id="ARBA00023043"/>
    </source>
</evidence>
<proteinExistence type="predicted"/>
<dbReference type="Gene3D" id="3.40.50.800">
    <property type="entry name" value="Anticodon-binding domain"/>
    <property type="match status" value="1"/>
</dbReference>
<feature type="transmembrane region" description="Helical" evidence="8">
    <location>
        <begin position="121"/>
        <end position="142"/>
    </location>
</feature>
<feature type="repeat" description="ANK" evidence="7">
    <location>
        <begin position="863"/>
        <end position="895"/>
    </location>
</feature>
<dbReference type="InterPro" id="IPR051631">
    <property type="entry name" value="Ankyrin-KH/SAM_domain"/>
</dbReference>
<evidence type="ECO:0000256" key="4">
    <source>
        <dbReference type="ARBA" id="ARBA00022989"/>
    </source>
</evidence>
<dbReference type="OrthoDB" id="444020at2759"/>
<dbReference type="EMBL" id="LSRX01001084">
    <property type="protein sequence ID" value="OLP83900.1"/>
    <property type="molecule type" value="Genomic_DNA"/>
</dbReference>
<comment type="subcellular location">
    <subcellularLocation>
        <location evidence="1">Membrane</location>
    </subcellularLocation>
</comment>
<feature type="transmembrane region" description="Helical" evidence="8">
    <location>
        <begin position="397"/>
        <end position="418"/>
    </location>
</feature>
<dbReference type="AlphaFoldDB" id="A0A1Q9CLW3"/>
<evidence type="ECO:0000256" key="3">
    <source>
        <dbReference type="ARBA" id="ARBA00022737"/>
    </source>
</evidence>
<dbReference type="GO" id="GO:0004829">
    <property type="term" value="F:threonine-tRNA ligase activity"/>
    <property type="evidence" value="ECO:0007669"/>
    <property type="project" value="InterPro"/>
</dbReference>
<sequence>MSSVGLLIARDSQNFDDVKSAYSTLLVHKQSVVIETTGKGASVRTSSLNLVLSTIGVGALTLPWTTASVGWLQSGTLLLTFFFVSIYNLYLLDEVCRSLPRAADAGSYANMVASVLGKPGAYALEMFMLLYSFGLSVSYLGVVGSELTVFAQLILGAPSETLQRNLISAVAVIIVLPLSLLPDTLLRLSGAVGTFCMTLTTIIVVCMVPWKPSWPFVEFCNDALAEHLHAGNLEPVAWVSSPKELLSAVPMFSFCMNAATAFVSIRSEMVAQKLANIQPHRKDVVALIWVAQTFALLDYMVSAAAGYVAFCGAAPDNVLDGFPTSHVPSLVARLALALQLAAACAGVYIPLARAALCHLWFGVSSDSPRGVTRMVSTTILVASMVLVARALDGALALPLGLTSAVCTTAIMFVFPGMCASCVHKSIWGKVLPVTFAVAGVLIGTASTVIWREGRLKNGFERPVVIHRAILGSVERMSAILMEHYAGKWPFWLSPRQVKVVPVGTQFNEYALWVERQLQIYGFYAEAETSGKTLNKKVREAQLEQWNYVAVVGAEEQNALSVNLRNLLMPATPVNSAMGMLQVTLVSGQEIACFDAESLNAFSGSGNALRSLKQRLQDIVGVPSFRQQLVCEGQVLCEGGNFPCTASAQGAAHVQLVLVPTCTAFTEELMSAVDQEDEATVRVLLGKPQDPDEADSCGRTALFLAACNGYESIIKMILEAGADVNKTIHDRGESPPLLAAAQRGHLEAARLLVCAGADKEKGNIWGTSPLLGACENGHLEIVRLLIDAGAEKDKPDMYGTSPCSAAAAEGKLDVLELLIQRRADIDKANSWQAVPLQIAAEKGHCEVVDMLICAGSCMDEADIHGRSPLFCACEAGHLDVARILINAGADKDKTSKTGLSPLSVASEEGHLEVVRFLIQAGADKEKAKIRARHLYWLLMGKAG</sequence>
<reference evidence="11 12" key="1">
    <citation type="submission" date="2016-02" db="EMBL/GenBank/DDBJ databases">
        <title>Genome analysis of coral dinoflagellate symbionts highlights evolutionary adaptations to a symbiotic lifestyle.</title>
        <authorList>
            <person name="Aranda M."/>
            <person name="Li Y."/>
            <person name="Liew Y.J."/>
            <person name="Baumgarten S."/>
            <person name="Simakov O."/>
            <person name="Wilson M."/>
            <person name="Piel J."/>
            <person name="Ashoor H."/>
            <person name="Bougouffa S."/>
            <person name="Bajic V.B."/>
            <person name="Ryu T."/>
            <person name="Ravasi T."/>
            <person name="Bayer T."/>
            <person name="Micklem G."/>
            <person name="Kim H."/>
            <person name="Bhak J."/>
            <person name="Lajeunesse T.C."/>
            <person name="Voolstra C.R."/>
        </authorList>
    </citation>
    <scope>NUCLEOTIDE SEQUENCE [LARGE SCALE GENOMIC DNA]</scope>
    <source>
        <strain evidence="11 12">CCMP2467</strain>
    </source>
</reference>
<feature type="repeat" description="ANK" evidence="7">
    <location>
        <begin position="896"/>
        <end position="922"/>
    </location>
</feature>
<organism evidence="11 12">
    <name type="scientific">Symbiodinium microadriaticum</name>
    <name type="common">Dinoflagellate</name>
    <name type="synonym">Zooxanthella microadriatica</name>
    <dbReference type="NCBI Taxonomy" id="2951"/>
    <lineage>
        <taxon>Eukaryota</taxon>
        <taxon>Sar</taxon>
        <taxon>Alveolata</taxon>
        <taxon>Dinophyceae</taxon>
        <taxon>Suessiales</taxon>
        <taxon>Symbiodiniaceae</taxon>
        <taxon>Symbiodinium</taxon>
    </lineage>
</organism>
<feature type="repeat" description="ANK" evidence="7">
    <location>
        <begin position="764"/>
        <end position="796"/>
    </location>
</feature>
<evidence type="ECO:0000313" key="11">
    <source>
        <dbReference type="EMBL" id="OLP83900.1"/>
    </source>
</evidence>
<keyword evidence="5 7" id="KW-0040">ANK repeat</keyword>
<keyword evidence="3" id="KW-0677">Repeat</keyword>
<evidence type="ECO:0000259" key="9">
    <source>
        <dbReference type="Pfam" id="PF01490"/>
    </source>
</evidence>
<dbReference type="GO" id="GO:0016020">
    <property type="term" value="C:membrane"/>
    <property type="evidence" value="ECO:0007669"/>
    <property type="project" value="UniProtKB-SubCell"/>
</dbReference>
<feature type="domain" description="Amino acid transporter transmembrane" evidence="9">
    <location>
        <begin position="40"/>
        <end position="443"/>
    </location>
</feature>
<evidence type="ECO:0000256" key="1">
    <source>
        <dbReference type="ARBA" id="ARBA00004370"/>
    </source>
</evidence>
<evidence type="ECO:0000256" key="2">
    <source>
        <dbReference type="ARBA" id="ARBA00022692"/>
    </source>
</evidence>
<dbReference type="InterPro" id="IPR036621">
    <property type="entry name" value="Anticodon-bd_dom_sf"/>
</dbReference>
<dbReference type="InterPro" id="IPR002320">
    <property type="entry name" value="Thr-tRNA-ligase_IIa"/>
</dbReference>
<evidence type="ECO:0000256" key="8">
    <source>
        <dbReference type="SAM" id="Phobius"/>
    </source>
</evidence>
<dbReference type="Gene3D" id="1.25.40.20">
    <property type="entry name" value="Ankyrin repeat-containing domain"/>
    <property type="match status" value="2"/>
</dbReference>
<dbReference type="GO" id="GO:0005524">
    <property type="term" value="F:ATP binding"/>
    <property type="evidence" value="ECO:0007669"/>
    <property type="project" value="InterPro"/>
</dbReference>
<dbReference type="Proteomes" id="UP000186817">
    <property type="component" value="Unassembled WGS sequence"/>
</dbReference>
<dbReference type="Pfam" id="PF13637">
    <property type="entry name" value="Ank_4"/>
    <property type="match status" value="1"/>
</dbReference>
<evidence type="ECO:0000256" key="7">
    <source>
        <dbReference type="PROSITE-ProRule" id="PRU00023"/>
    </source>
</evidence>
<feature type="transmembrane region" description="Helical" evidence="8">
    <location>
        <begin position="162"/>
        <end position="181"/>
    </location>
</feature>
<evidence type="ECO:0000313" key="12">
    <source>
        <dbReference type="Proteomes" id="UP000186817"/>
    </source>
</evidence>
<feature type="repeat" description="ANK" evidence="7">
    <location>
        <begin position="797"/>
        <end position="829"/>
    </location>
</feature>
<feature type="repeat" description="ANK" evidence="7">
    <location>
        <begin position="696"/>
        <end position="728"/>
    </location>
</feature>
<dbReference type="InterPro" id="IPR013057">
    <property type="entry name" value="AA_transpt_TM"/>
</dbReference>
<dbReference type="GO" id="GO:0005737">
    <property type="term" value="C:cytoplasm"/>
    <property type="evidence" value="ECO:0007669"/>
    <property type="project" value="InterPro"/>
</dbReference>
<feature type="transmembrane region" description="Helical" evidence="8">
    <location>
        <begin position="371"/>
        <end position="391"/>
    </location>
</feature>
<dbReference type="SUPFAM" id="SSF52954">
    <property type="entry name" value="Class II aaRS ABD-related"/>
    <property type="match status" value="1"/>
</dbReference>
<keyword evidence="12" id="KW-1185">Reference proteome</keyword>
<dbReference type="InterPro" id="IPR036770">
    <property type="entry name" value="Ankyrin_rpt-contain_sf"/>
</dbReference>
<name>A0A1Q9CLW3_SYMMI</name>
<feature type="transmembrane region" description="Helical" evidence="8">
    <location>
        <begin position="188"/>
        <end position="210"/>
    </location>
</feature>
<dbReference type="InterPro" id="IPR045864">
    <property type="entry name" value="aa-tRNA-synth_II/BPL/LPL"/>
</dbReference>
<dbReference type="GO" id="GO:0006435">
    <property type="term" value="P:threonyl-tRNA aminoacylation"/>
    <property type="evidence" value="ECO:0007669"/>
    <property type="project" value="InterPro"/>
</dbReference>